<keyword evidence="1" id="KW-0175">Coiled coil</keyword>
<dbReference type="Proteomes" id="UP001597227">
    <property type="component" value="Unassembled WGS sequence"/>
</dbReference>
<organism evidence="2 3">
    <name type="scientific">Fredinandcohnia salidurans</name>
    <dbReference type="NCBI Taxonomy" id="2595041"/>
    <lineage>
        <taxon>Bacteria</taxon>
        <taxon>Bacillati</taxon>
        <taxon>Bacillota</taxon>
        <taxon>Bacilli</taxon>
        <taxon>Bacillales</taxon>
        <taxon>Bacillaceae</taxon>
        <taxon>Fredinandcohnia</taxon>
    </lineage>
</organism>
<dbReference type="EMBL" id="JBHUEK010000008">
    <property type="protein sequence ID" value="MFD1778246.1"/>
    <property type="molecule type" value="Genomic_DNA"/>
</dbReference>
<protein>
    <submittedName>
        <fullName evidence="2">Uncharacterized protein</fullName>
    </submittedName>
</protein>
<reference evidence="3" key="1">
    <citation type="journal article" date="2019" name="Int. J. Syst. Evol. Microbiol.">
        <title>The Global Catalogue of Microorganisms (GCM) 10K type strain sequencing project: providing services to taxonomists for standard genome sequencing and annotation.</title>
        <authorList>
            <consortium name="The Broad Institute Genomics Platform"/>
            <consortium name="The Broad Institute Genome Sequencing Center for Infectious Disease"/>
            <person name="Wu L."/>
            <person name="Ma J."/>
        </authorList>
    </citation>
    <scope>NUCLEOTIDE SEQUENCE [LARGE SCALE GENOMIC DNA]</scope>
    <source>
        <strain evidence="3">CCUG 15531</strain>
    </source>
</reference>
<evidence type="ECO:0000313" key="2">
    <source>
        <dbReference type="EMBL" id="MFD1778246.1"/>
    </source>
</evidence>
<evidence type="ECO:0000313" key="3">
    <source>
        <dbReference type="Proteomes" id="UP001597227"/>
    </source>
</evidence>
<gene>
    <name evidence="2" type="ORF">ACFSFW_06160</name>
</gene>
<evidence type="ECO:0000256" key="1">
    <source>
        <dbReference type="SAM" id="Coils"/>
    </source>
</evidence>
<proteinExistence type="predicted"/>
<comment type="caution">
    <text evidence="2">The sequence shown here is derived from an EMBL/GenBank/DDBJ whole genome shotgun (WGS) entry which is preliminary data.</text>
</comment>
<dbReference type="RefSeq" id="WP_388036158.1">
    <property type="nucleotide sequence ID" value="NZ_JBHUEK010000008.1"/>
</dbReference>
<sequence length="265" mass="31116">MKHRQHQGRPEDSIQLKQRIIHYQSEIVSYEHKLKSLQASIEKEKVRNQYLQEKLYTIEDQQIETYQKEIYKLKEKIMQLEVELEEEKQRSSQLQQKVVSSKPLVEEPRQNTLETFPRIQAHFAYSTLLPNTEEDDITIIGDFIIKNTGTAPLHDIIVCVKLTPIDAGTLSGKIGTKKSHNFVYTEIDWVFLHENWKEKIKENGEYWIKYADLDPLEPNETIIFPQFDITLMKNEESQSVVVDGFVYSKELPKGSFSLNKIIVNY</sequence>
<accession>A0ABW4MJX8</accession>
<dbReference type="Gene3D" id="1.10.287.1490">
    <property type="match status" value="1"/>
</dbReference>
<name>A0ABW4MJX8_9BACI</name>
<feature type="coiled-coil region" evidence="1">
    <location>
        <begin position="27"/>
        <end position="97"/>
    </location>
</feature>
<keyword evidence="3" id="KW-1185">Reference proteome</keyword>